<sequence length="368" mass="41273">MNKLKFAIVGCGRISYKHVEALIANKKDAVLVATCDIIVENAEAKKQEYIAKLGEEATVAVYTDYKDMLKKEDIDVIALATESGYHPEIAIYCMNKKKHIIVEKPMALSIEDADKMIKCAKDNNVKLCISHQNRFNKPIQQLRSAVEENRFGRLINGTARILWNRNMGYYEQAPWRGTWKLDGGTLMNQCIHNIDLLQWMMGGEIDTVYAQCDTFIRDIEAEDFGAIIIRFKNGAIGIVEGTACVYPKNLEETLSIFGAQGTVCIGGLAVNKIETWKFADNKDDEAEILKSQEGDPDSVYGFGHTPLFEDMIDAIKNDREPLINGEEGKKGMSIILAAYKSRLTGMPVKFPMESFSTMEMVGVEKLDK</sequence>
<dbReference type="Gene3D" id="3.30.360.10">
    <property type="entry name" value="Dihydrodipicolinate Reductase, domain 2"/>
    <property type="match status" value="1"/>
</dbReference>
<feature type="domain" description="GFO/IDH/MocA-like oxidoreductase" evidence="2">
    <location>
        <begin position="139"/>
        <end position="263"/>
    </location>
</feature>
<feature type="domain" description="Gfo/Idh/MocA-like oxidoreductase N-terminal" evidence="1">
    <location>
        <begin position="4"/>
        <end position="129"/>
    </location>
</feature>
<dbReference type="Proteomes" id="UP000076603">
    <property type="component" value="Unassembled WGS sequence"/>
</dbReference>
<dbReference type="InterPro" id="IPR000683">
    <property type="entry name" value="Gfo/Idh/MocA-like_OxRdtase_N"/>
</dbReference>
<dbReference type="Pfam" id="PF01408">
    <property type="entry name" value="GFO_IDH_MocA"/>
    <property type="match status" value="1"/>
</dbReference>
<dbReference type="STRING" id="1121326.CLMAG_07800"/>
<gene>
    <name evidence="3" type="primary">iolX_1</name>
    <name evidence="3" type="ORF">CLMAG_07800</name>
</gene>
<protein>
    <submittedName>
        <fullName evidence="3">Scyllo-inositol 2-dehydrogenase</fullName>
        <ecNumber evidence="3">1.1.1.370</ecNumber>
    </submittedName>
</protein>
<dbReference type="Pfam" id="PF22725">
    <property type="entry name" value="GFO_IDH_MocA_C3"/>
    <property type="match status" value="1"/>
</dbReference>
<comment type="caution">
    <text evidence="3">The sequence shown here is derived from an EMBL/GenBank/DDBJ whole genome shotgun (WGS) entry which is preliminary data.</text>
</comment>
<dbReference type="EC" id="1.1.1.370" evidence="3"/>
<dbReference type="PATRIC" id="fig|1121326.3.peg.738"/>
<dbReference type="InterPro" id="IPR052515">
    <property type="entry name" value="Gfo/Idh/MocA_Oxidoreductase"/>
</dbReference>
<name>A0A161Y624_9CLOT</name>
<dbReference type="SUPFAM" id="SSF51735">
    <property type="entry name" value="NAD(P)-binding Rossmann-fold domains"/>
    <property type="match status" value="1"/>
</dbReference>
<keyword evidence="3" id="KW-0560">Oxidoreductase</keyword>
<dbReference type="AlphaFoldDB" id="A0A161Y624"/>
<accession>A0A161Y624</accession>
<dbReference type="InterPro" id="IPR036291">
    <property type="entry name" value="NAD(P)-bd_dom_sf"/>
</dbReference>
<dbReference type="EMBL" id="LWAE01000001">
    <property type="protein sequence ID" value="KZL93729.1"/>
    <property type="molecule type" value="Genomic_DNA"/>
</dbReference>
<dbReference type="InterPro" id="IPR055170">
    <property type="entry name" value="GFO_IDH_MocA-like_dom"/>
</dbReference>
<dbReference type="OrthoDB" id="9815825at2"/>
<dbReference type="PANTHER" id="PTHR43249:SF1">
    <property type="entry name" value="D-GLUCOSIDE 3-DEHYDROGENASE"/>
    <property type="match status" value="1"/>
</dbReference>
<dbReference type="PRINTS" id="PR01775">
    <property type="entry name" value="GLFROXRDTASE"/>
</dbReference>
<dbReference type="InterPro" id="IPR008354">
    <property type="entry name" value="Glc-Fru_OxRdtase_bac"/>
</dbReference>
<proteinExistence type="predicted"/>
<evidence type="ECO:0000259" key="1">
    <source>
        <dbReference type="Pfam" id="PF01408"/>
    </source>
</evidence>
<evidence type="ECO:0000313" key="4">
    <source>
        <dbReference type="Proteomes" id="UP000076603"/>
    </source>
</evidence>
<reference evidence="3 4" key="1">
    <citation type="submission" date="2016-04" db="EMBL/GenBank/DDBJ databases">
        <title>Genome sequence of Clostridium magnum DSM 2767.</title>
        <authorList>
            <person name="Poehlein A."/>
            <person name="Uhlig R."/>
            <person name="Fischer R."/>
            <person name="Bahl H."/>
            <person name="Daniel R."/>
        </authorList>
    </citation>
    <scope>NUCLEOTIDE SEQUENCE [LARGE SCALE GENOMIC DNA]</scope>
    <source>
        <strain evidence="3 4">DSM 2767</strain>
    </source>
</reference>
<dbReference type="PANTHER" id="PTHR43249">
    <property type="entry name" value="UDP-N-ACETYL-2-AMINO-2-DEOXY-D-GLUCURONATE OXIDASE"/>
    <property type="match status" value="1"/>
</dbReference>
<evidence type="ECO:0000313" key="3">
    <source>
        <dbReference type="EMBL" id="KZL93729.1"/>
    </source>
</evidence>
<organism evidence="3 4">
    <name type="scientific">Clostridium magnum DSM 2767</name>
    <dbReference type="NCBI Taxonomy" id="1121326"/>
    <lineage>
        <taxon>Bacteria</taxon>
        <taxon>Bacillati</taxon>
        <taxon>Bacillota</taxon>
        <taxon>Clostridia</taxon>
        <taxon>Eubacteriales</taxon>
        <taxon>Clostridiaceae</taxon>
        <taxon>Clostridium</taxon>
    </lineage>
</organism>
<evidence type="ECO:0000259" key="2">
    <source>
        <dbReference type="Pfam" id="PF22725"/>
    </source>
</evidence>
<dbReference type="GO" id="GO:0000166">
    <property type="term" value="F:nucleotide binding"/>
    <property type="evidence" value="ECO:0007669"/>
    <property type="project" value="InterPro"/>
</dbReference>
<dbReference type="GO" id="GO:0016491">
    <property type="term" value="F:oxidoreductase activity"/>
    <property type="evidence" value="ECO:0007669"/>
    <property type="project" value="UniProtKB-KW"/>
</dbReference>
<keyword evidence="4" id="KW-1185">Reference proteome</keyword>
<dbReference type="RefSeq" id="WP_066618118.1">
    <property type="nucleotide sequence ID" value="NZ_FQXL01000012.1"/>
</dbReference>
<dbReference type="Gene3D" id="3.40.50.720">
    <property type="entry name" value="NAD(P)-binding Rossmann-like Domain"/>
    <property type="match status" value="1"/>
</dbReference>
<dbReference type="SUPFAM" id="SSF55347">
    <property type="entry name" value="Glyceraldehyde-3-phosphate dehydrogenase-like, C-terminal domain"/>
    <property type="match status" value="1"/>
</dbReference>